<comment type="subcellular location">
    <subcellularLocation>
        <location evidence="1">Membrane</location>
        <topology evidence="1">Multi-pass membrane protein</topology>
    </subcellularLocation>
</comment>
<evidence type="ECO:0000256" key="1">
    <source>
        <dbReference type="ARBA" id="ARBA00004141"/>
    </source>
</evidence>
<dbReference type="PANTHER" id="PTHR43424:SF1">
    <property type="entry name" value="LOCUS PUTATIVE PROTEIN 1-RELATED"/>
    <property type="match status" value="1"/>
</dbReference>
<feature type="transmembrane region" description="Helical" evidence="5">
    <location>
        <begin position="12"/>
        <end position="30"/>
    </location>
</feature>
<feature type="transmembrane region" description="Helical" evidence="5">
    <location>
        <begin position="355"/>
        <end position="375"/>
    </location>
</feature>
<keyword evidence="3 5" id="KW-1133">Transmembrane helix</keyword>
<dbReference type="PANTHER" id="PTHR43424">
    <property type="entry name" value="LOCUS PUTATIVE PROTEIN 1-RELATED"/>
    <property type="match status" value="1"/>
</dbReference>
<feature type="transmembrane region" description="Helical" evidence="5">
    <location>
        <begin position="125"/>
        <end position="145"/>
    </location>
</feature>
<sequence length="445" mass="52034">MKNSFLLVSSKIIEKLSIFIFLSLLARVSVEDLGEFNYNFSFLSIIFILFNFGGEFYSIKKVNEQDDNLLQLFILKTTVYSLFFVFFYLNNDLLILILSFSFYLDSIISLIRTKCYLEKKFRNDVVFSTIERLIFIVLIVINVTFFENVLLFYIAFVISKIVYIIIFLIKNHNAYLYKSIKFKQLIKLFKESFSYIFHSLLVVLFVQVDVLMIEEYLDIKEVAYYTSATRIFFASLIISEVLGKQYYPLIVKNFQDFKGSVNNIEIILLSIGFLISAFVLNFSDYIINILFGNELHPSIVILQILSSVIMIRYIMSVSSNIISASKFNKLKVYVSMLCLILNVTLNYLVIPVYGIIGATLTTFLTEFILMLSYIYIRKVYCKCNFELFNASIIFISILYFINLYLILFYSEIMTIEVRFVCLLLCTSIVGVVFKKRLKRFVDLIK</sequence>
<evidence type="ECO:0000313" key="7">
    <source>
        <dbReference type="Proteomes" id="UP000179797"/>
    </source>
</evidence>
<feature type="transmembrane region" description="Helical" evidence="5">
    <location>
        <begin position="222"/>
        <end position="243"/>
    </location>
</feature>
<evidence type="ECO:0000256" key="2">
    <source>
        <dbReference type="ARBA" id="ARBA00022692"/>
    </source>
</evidence>
<dbReference type="RefSeq" id="WP_044224073.1">
    <property type="nucleotide sequence ID" value="NZ_JRYR02000001.1"/>
</dbReference>
<protein>
    <submittedName>
        <fullName evidence="6">Uncharacterized protein</fullName>
    </submittedName>
</protein>
<feature type="transmembrane region" description="Helical" evidence="5">
    <location>
        <begin position="264"/>
        <end position="287"/>
    </location>
</feature>
<evidence type="ECO:0000256" key="3">
    <source>
        <dbReference type="ARBA" id="ARBA00022989"/>
    </source>
</evidence>
<dbReference type="GO" id="GO:0016020">
    <property type="term" value="C:membrane"/>
    <property type="evidence" value="ECO:0007669"/>
    <property type="project" value="UniProtKB-SubCell"/>
</dbReference>
<feature type="transmembrane region" description="Helical" evidence="5">
    <location>
        <begin position="387"/>
        <end position="409"/>
    </location>
</feature>
<comment type="caution">
    <text evidence="6">The sequence shown here is derived from an EMBL/GenBank/DDBJ whole genome shotgun (WGS) entry which is preliminary data.</text>
</comment>
<dbReference type="AlphaFoldDB" id="A0A1S1Z1A7"/>
<organism evidence="6 7">
    <name type="scientific">Flammeovirga pacifica</name>
    <dbReference type="NCBI Taxonomy" id="915059"/>
    <lineage>
        <taxon>Bacteria</taxon>
        <taxon>Pseudomonadati</taxon>
        <taxon>Bacteroidota</taxon>
        <taxon>Cytophagia</taxon>
        <taxon>Cytophagales</taxon>
        <taxon>Flammeovirgaceae</taxon>
        <taxon>Flammeovirga</taxon>
    </lineage>
</organism>
<dbReference type="OrthoDB" id="88014at2"/>
<keyword evidence="2 5" id="KW-0812">Transmembrane</keyword>
<dbReference type="EMBL" id="JRYR02000001">
    <property type="protein sequence ID" value="OHX67017.1"/>
    <property type="molecule type" value="Genomic_DNA"/>
</dbReference>
<dbReference type="InterPro" id="IPR052556">
    <property type="entry name" value="PolySynth_Transporter"/>
</dbReference>
<evidence type="ECO:0000256" key="5">
    <source>
        <dbReference type="SAM" id="Phobius"/>
    </source>
</evidence>
<gene>
    <name evidence="6" type="ORF">NH26_12015</name>
</gene>
<proteinExistence type="predicted"/>
<keyword evidence="7" id="KW-1185">Reference proteome</keyword>
<reference evidence="6 7" key="1">
    <citation type="journal article" date="2012" name="Int. J. Syst. Evol. Microbiol.">
        <title>Flammeovirga pacifica sp. nov., isolated from deep-sea sediment.</title>
        <authorList>
            <person name="Xu H."/>
            <person name="Fu Y."/>
            <person name="Yang N."/>
            <person name="Ding Z."/>
            <person name="Lai Q."/>
            <person name="Zeng R."/>
        </authorList>
    </citation>
    <scope>NUCLEOTIDE SEQUENCE [LARGE SCALE GENOMIC DNA]</scope>
    <source>
        <strain evidence="7">DSM 24597 / LMG 26175 / WPAGA1</strain>
    </source>
</reference>
<evidence type="ECO:0000313" key="6">
    <source>
        <dbReference type="EMBL" id="OHX67017.1"/>
    </source>
</evidence>
<dbReference type="Pfam" id="PF01943">
    <property type="entry name" value="Polysacc_synt"/>
    <property type="match status" value="1"/>
</dbReference>
<dbReference type="Proteomes" id="UP000179797">
    <property type="component" value="Unassembled WGS sequence"/>
</dbReference>
<keyword evidence="4 5" id="KW-0472">Membrane</keyword>
<name>A0A1S1Z1A7_FLAPC</name>
<feature type="transmembrane region" description="Helical" evidence="5">
    <location>
        <begin position="36"/>
        <end position="57"/>
    </location>
</feature>
<feature type="transmembrane region" description="Helical" evidence="5">
    <location>
        <begin position="415"/>
        <end position="433"/>
    </location>
</feature>
<accession>A0A1S1Z1A7</accession>
<feature type="transmembrane region" description="Helical" evidence="5">
    <location>
        <begin position="192"/>
        <end position="210"/>
    </location>
</feature>
<feature type="transmembrane region" description="Helical" evidence="5">
    <location>
        <begin position="151"/>
        <end position="171"/>
    </location>
</feature>
<feature type="transmembrane region" description="Helical" evidence="5">
    <location>
        <begin position="95"/>
        <end position="113"/>
    </location>
</feature>
<evidence type="ECO:0000256" key="4">
    <source>
        <dbReference type="ARBA" id="ARBA00023136"/>
    </source>
</evidence>
<feature type="transmembrane region" description="Helical" evidence="5">
    <location>
        <begin position="69"/>
        <end position="89"/>
    </location>
</feature>
<feature type="transmembrane region" description="Helical" evidence="5">
    <location>
        <begin position="299"/>
        <end position="318"/>
    </location>
</feature>
<dbReference type="InterPro" id="IPR002797">
    <property type="entry name" value="Polysacc_synth"/>
</dbReference>
<feature type="transmembrane region" description="Helical" evidence="5">
    <location>
        <begin position="330"/>
        <end position="349"/>
    </location>
</feature>
<dbReference type="STRING" id="915059.NH26_12015"/>